<dbReference type="SUPFAM" id="SSF52096">
    <property type="entry name" value="ClpP/crotonase"/>
    <property type="match status" value="1"/>
</dbReference>
<dbReference type="Gene3D" id="3.90.226.10">
    <property type="entry name" value="2-enoyl-CoA Hydratase, Chain A, domain 1"/>
    <property type="match status" value="1"/>
</dbReference>
<dbReference type="Pfam" id="PF00574">
    <property type="entry name" value="CLP_protease"/>
    <property type="match status" value="1"/>
</dbReference>
<reference evidence="1 2" key="1">
    <citation type="submission" date="2024-05" db="EMBL/GenBank/DDBJ databases">
        <authorList>
            <person name="Jiang F."/>
        </authorList>
    </citation>
    <scope>NUCLEOTIDE SEQUENCE [LARGE SCALE GENOMIC DNA]</scope>
    <source>
        <strain evidence="1 2">LZ166</strain>
    </source>
</reference>
<dbReference type="EMBL" id="JBDPGJ010000003">
    <property type="protein sequence ID" value="MEX0406908.1"/>
    <property type="molecule type" value="Genomic_DNA"/>
</dbReference>
<accession>A0ABV3SJH2</accession>
<comment type="caution">
    <text evidence="1">The sequence shown here is derived from an EMBL/GenBank/DDBJ whole genome shotgun (WGS) entry which is preliminary data.</text>
</comment>
<dbReference type="InterPro" id="IPR029045">
    <property type="entry name" value="ClpP/crotonase-like_dom_sf"/>
</dbReference>
<evidence type="ECO:0000313" key="1">
    <source>
        <dbReference type="EMBL" id="MEX0406908.1"/>
    </source>
</evidence>
<keyword evidence="1" id="KW-0645">Protease</keyword>
<dbReference type="GO" id="GO:0008233">
    <property type="term" value="F:peptidase activity"/>
    <property type="evidence" value="ECO:0007669"/>
    <property type="project" value="UniProtKB-KW"/>
</dbReference>
<keyword evidence="2" id="KW-1185">Reference proteome</keyword>
<sequence>MDPFPRPALASARAALAATAPQGASRFLRLDIKGDITPATAKRVQRALRAAPAAKTVWLVVDSLGGDVGAAVACYRALREHPGKVISNAYRDVASAAILPYLAGDVRNAQPGARFMLHAAAIKMQGTGRWTADRYQIHADAIREADNAARTIILGQTGMHPSVLDGELDDDADMPIHKAVSTGIVHFVPGLTQPLSKDWPEKARAAMSASRTIAFGANGYRFSDSYLAACAA</sequence>
<organism evidence="1 2">
    <name type="scientific">Aquibium pacificus</name>
    <dbReference type="NCBI Taxonomy" id="3153579"/>
    <lineage>
        <taxon>Bacteria</taxon>
        <taxon>Pseudomonadati</taxon>
        <taxon>Pseudomonadota</taxon>
        <taxon>Alphaproteobacteria</taxon>
        <taxon>Hyphomicrobiales</taxon>
        <taxon>Phyllobacteriaceae</taxon>
        <taxon>Aquibium</taxon>
    </lineage>
</organism>
<evidence type="ECO:0000313" key="2">
    <source>
        <dbReference type="Proteomes" id="UP001556692"/>
    </source>
</evidence>
<dbReference type="GO" id="GO:0006508">
    <property type="term" value="P:proteolysis"/>
    <property type="evidence" value="ECO:0007669"/>
    <property type="project" value="UniProtKB-KW"/>
</dbReference>
<dbReference type="InterPro" id="IPR023562">
    <property type="entry name" value="ClpP/TepA"/>
</dbReference>
<keyword evidence="1" id="KW-0378">Hydrolase</keyword>
<protein>
    <submittedName>
        <fullName evidence="1">ATP-dependent Clp protease proteolytic subunit</fullName>
    </submittedName>
</protein>
<proteinExistence type="predicted"/>
<dbReference type="Proteomes" id="UP001556692">
    <property type="component" value="Unassembled WGS sequence"/>
</dbReference>
<name>A0ABV3SJH2_9HYPH</name>
<dbReference type="RefSeq" id="WP_367954790.1">
    <property type="nucleotide sequence ID" value="NZ_JBDPGJ010000003.1"/>
</dbReference>
<gene>
    <name evidence="1" type="ORF">ABGN05_14685</name>
</gene>